<dbReference type="EMBL" id="RBIR01000003">
    <property type="protein sequence ID" value="RKR19852.1"/>
    <property type="molecule type" value="Genomic_DNA"/>
</dbReference>
<organism evidence="6 7">
    <name type="scientific">Arthrobacter oryzae</name>
    <dbReference type="NCBI Taxonomy" id="409290"/>
    <lineage>
        <taxon>Bacteria</taxon>
        <taxon>Bacillati</taxon>
        <taxon>Actinomycetota</taxon>
        <taxon>Actinomycetes</taxon>
        <taxon>Micrococcales</taxon>
        <taxon>Micrococcaceae</taxon>
        <taxon>Arthrobacter</taxon>
    </lineage>
</organism>
<evidence type="ECO:0000313" key="7">
    <source>
        <dbReference type="Proteomes" id="UP000276055"/>
    </source>
</evidence>
<evidence type="ECO:0000313" key="6">
    <source>
        <dbReference type="EMBL" id="RKR19852.1"/>
    </source>
</evidence>
<gene>
    <name evidence="6" type="ORF">C8D78_1663</name>
</gene>
<comment type="caution">
    <text evidence="6">The sequence shown here is derived from an EMBL/GenBank/DDBJ whole genome shotgun (WGS) entry which is preliminary data.</text>
</comment>
<comment type="subcellular location">
    <subcellularLocation>
        <location evidence="1">Cell membrane</location>
    </subcellularLocation>
</comment>
<evidence type="ECO:0000256" key="1">
    <source>
        <dbReference type="ARBA" id="ARBA00004236"/>
    </source>
</evidence>
<dbReference type="PANTHER" id="PTHR43646">
    <property type="entry name" value="GLYCOSYLTRANSFERASE"/>
    <property type="match status" value="1"/>
</dbReference>
<evidence type="ECO:0000256" key="3">
    <source>
        <dbReference type="ARBA" id="ARBA00022676"/>
    </source>
</evidence>
<dbReference type="InterPro" id="IPR029044">
    <property type="entry name" value="Nucleotide-diphossugar_trans"/>
</dbReference>
<keyword evidence="2" id="KW-1003">Cell membrane</keyword>
<protein>
    <recommendedName>
        <fullName evidence="8">Glycosyltransferase</fullName>
    </recommendedName>
</protein>
<evidence type="ECO:0000256" key="4">
    <source>
        <dbReference type="ARBA" id="ARBA00022679"/>
    </source>
</evidence>
<keyword evidence="5" id="KW-0472">Membrane</keyword>
<accession>A0A495ESV9</accession>
<dbReference type="RefSeq" id="WP_120953255.1">
    <property type="nucleotide sequence ID" value="NZ_RBIR01000003.1"/>
</dbReference>
<proteinExistence type="predicted"/>
<sequence>MAALPLPLPRGHRIERVAVVMPAHDEEEHLERALRALQRAADSLHTLRPGVDVGVTVVLDSCTDGSAAVVAGYAAADPRFNALEVSFRSAGASRAAGVRASGIGVPRLRSPAQRWTQPPSAGRTWLANTDADSRVPENWLVRQLEFAEAGADAVLGSVEPDPEGMDPDLLRRWRERHPFDEDHPHIYGANFGVRASAYLAAGGFARITSEEDRTLVHNLRSRAFTVTATDSARVMTSGRVHARAPHGFGTYLRSLAQLLPPPAG</sequence>
<keyword evidence="3" id="KW-0328">Glycosyltransferase</keyword>
<dbReference type="Proteomes" id="UP000276055">
    <property type="component" value="Unassembled WGS sequence"/>
</dbReference>
<dbReference type="Gene3D" id="3.90.550.10">
    <property type="entry name" value="Spore Coat Polysaccharide Biosynthesis Protein SpsA, Chain A"/>
    <property type="match status" value="1"/>
</dbReference>
<dbReference type="GO" id="GO:0005886">
    <property type="term" value="C:plasma membrane"/>
    <property type="evidence" value="ECO:0007669"/>
    <property type="project" value="UniProtKB-SubCell"/>
</dbReference>
<dbReference type="OrthoDB" id="9777873at2"/>
<dbReference type="PANTHER" id="PTHR43646:SF2">
    <property type="entry name" value="GLYCOSYLTRANSFERASE 2-LIKE DOMAIN-CONTAINING PROTEIN"/>
    <property type="match status" value="1"/>
</dbReference>
<keyword evidence="4" id="KW-0808">Transferase</keyword>
<evidence type="ECO:0000256" key="5">
    <source>
        <dbReference type="ARBA" id="ARBA00023136"/>
    </source>
</evidence>
<dbReference type="AlphaFoldDB" id="A0A495ESV9"/>
<reference evidence="6 7" key="1">
    <citation type="submission" date="2018-10" db="EMBL/GenBank/DDBJ databases">
        <title>Genomic Encyclopedia of Type Strains, Phase IV (KMG-IV): sequencing the most valuable type-strain genomes for metagenomic binning, comparative biology and taxonomic classification.</title>
        <authorList>
            <person name="Goeker M."/>
        </authorList>
    </citation>
    <scope>NUCLEOTIDE SEQUENCE [LARGE SCALE GENOMIC DNA]</scope>
    <source>
        <strain evidence="6 7">DSM 25586</strain>
    </source>
</reference>
<evidence type="ECO:0008006" key="8">
    <source>
        <dbReference type="Google" id="ProtNLM"/>
    </source>
</evidence>
<name>A0A495ESV9_9MICC</name>
<evidence type="ECO:0000256" key="2">
    <source>
        <dbReference type="ARBA" id="ARBA00022475"/>
    </source>
</evidence>
<dbReference type="GO" id="GO:0016757">
    <property type="term" value="F:glycosyltransferase activity"/>
    <property type="evidence" value="ECO:0007669"/>
    <property type="project" value="UniProtKB-KW"/>
</dbReference>
<dbReference type="SUPFAM" id="SSF53448">
    <property type="entry name" value="Nucleotide-diphospho-sugar transferases"/>
    <property type="match status" value="1"/>
</dbReference>